<evidence type="ECO:0000313" key="3">
    <source>
        <dbReference type="Proteomes" id="UP001595767"/>
    </source>
</evidence>
<comment type="caution">
    <text evidence="2">The sequence shown here is derived from an EMBL/GenBank/DDBJ whole genome shotgun (WGS) entry which is preliminary data.</text>
</comment>
<proteinExistence type="predicted"/>
<dbReference type="InterPro" id="IPR024344">
    <property type="entry name" value="MDMPI_metal-binding"/>
</dbReference>
<dbReference type="Pfam" id="PF11716">
    <property type="entry name" value="MDMPI_N"/>
    <property type="match status" value="1"/>
</dbReference>
<dbReference type="EMBL" id="JBHSBA010000003">
    <property type="protein sequence ID" value="MFC4124625.1"/>
    <property type="molecule type" value="Genomic_DNA"/>
</dbReference>
<dbReference type="Proteomes" id="UP001595767">
    <property type="component" value="Unassembled WGS sequence"/>
</dbReference>
<gene>
    <name evidence="2" type="ORF">ACFOW8_06780</name>
</gene>
<dbReference type="NCBIfam" id="TIGR03086">
    <property type="entry name" value="TIGR03086 family metal-binding protein"/>
    <property type="match status" value="1"/>
</dbReference>
<dbReference type="NCBIfam" id="TIGR03083">
    <property type="entry name" value="maleylpyruvate isomerase family mycothiol-dependent enzyme"/>
    <property type="match status" value="1"/>
</dbReference>
<dbReference type="SUPFAM" id="SSF109854">
    <property type="entry name" value="DinB/YfiT-like putative metalloenzymes"/>
    <property type="match status" value="1"/>
</dbReference>
<organism evidence="2 3">
    <name type="scientific">Nocardia rhizosphaerae</name>
    <dbReference type="NCBI Taxonomy" id="1691571"/>
    <lineage>
        <taxon>Bacteria</taxon>
        <taxon>Bacillati</taxon>
        <taxon>Actinomycetota</taxon>
        <taxon>Actinomycetes</taxon>
        <taxon>Mycobacteriales</taxon>
        <taxon>Nocardiaceae</taxon>
        <taxon>Nocardia</taxon>
    </lineage>
</organism>
<dbReference type="InterPro" id="IPR017520">
    <property type="entry name" value="CHP03086"/>
</dbReference>
<name>A0ABV8L245_9NOCA</name>
<reference evidence="3" key="1">
    <citation type="journal article" date="2019" name="Int. J. Syst. Evol. Microbiol.">
        <title>The Global Catalogue of Microorganisms (GCM) 10K type strain sequencing project: providing services to taxonomists for standard genome sequencing and annotation.</title>
        <authorList>
            <consortium name="The Broad Institute Genomics Platform"/>
            <consortium name="The Broad Institute Genome Sequencing Center for Infectious Disease"/>
            <person name="Wu L."/>
            <person name="Ma J."/>
        </authorList>
    </citation>
    <scope>NUCLEOTIDE SEQUENCE [LARGE SCALE GENOMIC DNA]</scope>
    <source>
        <strain evidence="3">CGMCC 4.7204</strain>
    </source>
</reference>
<dbReference type="RefSeq" id="WP_378547023.1">
    <property type="nucleotide sequence ID" value="NZ_JBHSBA010000003.1"/>
</dbReference>
<keyword evidence="3" id="KW-1185">Reference proteome</keyword>
<sequence>MPTVLEDQLLLARHARAVRLSVVAVEAAAGAPLTIETPCAGWDLRALLEHMATQNRGFAAAARGAEDPAVWAVRRAADPIGDYLRSADDVVEAFAAPGALSRTITLPEIPPGRFPATLALCFHLIDSVVHAWDVARSLGRTVDLDPDLAPTALRIAEAVPTGESRLAPAAAFAPVLAGPAEAPTLDRILRVLGREPTWRPS</sequence>
<feature type="domain" description="Mycothiol-dependent maleylpyruvate isomerase metal-binding" evidence="1">
    <location>
        <begin position="24"/>
        <end position="135"/>
    </location>
</feature>
<dbReference type="InterPro" id="IPR034660">
    <property type="entry name" value="DinB/YfiT-like"/>
</dbReference>
<dbReference type="InterPro" id="IPR017517">
    <property type="entry name" value="Maleyloyr_isom"/>
</dbReference>
<accession>A0ABV8L245</accession>
<protein>
    <submittedName>
        <fullName evidence="2">TIGR03086 family metal-binding protein</fullName>
    </submittedName>
</protein>
<evidence type="ECO:0000259" key="1">
    <source>
        <dbReference type="Pfam" id="PF11716"/>
    </source>
</evidence>
<evidence type="ECO:0000313" key="2">
    <source>
        <dbReference type="EMBL" id="MFC4124625.1"/>
    </source>
</evidence>